<proteinExistence type="predicted"/>
<dbReference type="Gene3D" id="3.10.50.30">
    <property type="entry name" value="Transcription elongation factor, GreA/GreB, C-terminal domain"/>
    <property type="match status" value="1"/>
</dbReference>
<protein>
    <submittedName>
        <fullName evidence="1">Transcription elongation factor</fullName>
    </submittedName>
</protein>
<evidence type="ECO:0000313" key="1">
    <source>
        <dbReference type="EMBL" id="PSW04327.1"/>
    </source>
</evidence>
<dbReference type="Proteomes" id="UP000240904">
    <property type="component" value="Unassembled WGS sequence"/>
</dbReference>
<dbReference type="InterPro" id="IPR036953">
    <property type="entry name" value="GreA/GreB_C_sf"/>
</dbReference>
<dbReference type="EMBL" id="PYMC01000009">
    <property type="protein sequence ID" value="PSW04327.1"/>
    <property type="molecule type" value="Genomic_DNA"/>
</dbReference>
<dbReference type="GO" id="GO:0003746">
    <property type="term" value="F:translation elongation factor activity"/>
    <property type="evidence" value="ECO:0007669"/>
    <property type="project" value="UniProtKB-KW"/>
</dbReference>
<dbReference type="AlphaFoldDB" id="A0A2T3MWW5"/>
<organism evidence="1 2">
    <name type="scientific">Photobacterium lipolyticum</name>
    <dbReference type="NCBI Taxonomy" id="266810"/>
    <lineage>
        <taxon>Bacteria</taxon>
        <taxon>Pseudomonadati</taxon>
        <taxon>Pseudomonadota</taxon>
        <taxon>Gammaproteobacteria</taxon>
        <taxon>Vibrionales</taxon>
        <taxon>Vibrionaceae</taxon>
        <taxon>Photobacterium</taxon>
    </lineage>
</organism>
<keyword evidence="2" id="KW-1185">Reference proteome</keyword>
<dbReference type="OrthoDB" id="5293337at2"/>
<gene>
    <name evidence="1" type="ORF">C9I89_13440</name>
</gene>
<dbReference type="SUPFAM" id="SSF54534">
    <property type="entry name" value="FKBP-like"/>
    <property type="match status" value="1"/>
</dbReference>
<comment type="caution">
    <text evidence="1">The sequence shown here is derived from an EMBL/GenBank/DDBJ whole genome shotgun (WGS) entry which is preliminary data.</text>
</comment>
<sequence>MNKSLLLKQILAALEAIHQGAVDAAMRAYNTATDDENVAENKYDTLALEAAYLAQGQAQRVAECEADLAAFEKLELANYSDQEAVGLGSLVYLIDEAGAEKYLFLGPAAGGLKLTFFDKQIIIITPSAPLGQILLGRFVDEEIEINIGGQIKSYEIAAIY</sequence>
<keyword evidence="1" id="KW-0648">Protein biosynthesis</keyword>
<dbReference type="RefSeq" id="WP_107283856.1">
    <property type="nucleotide sequence ID" value="NZ_PYMC01000009.1"/>
</dbReference>
<dbReference type="GO" id="GO:0032784">
    <property type="term" value="P:regulation of DNA-templated transcription elongation"/>
    <property type="evidence" value="ECO:0007669"/>
    <property type="project" value="InterPro"/>
</dbReference>
<reference evidence="1 2" key="1">
    <citation type="submission" date="2018-03" db="EMBL/GenBank/DDBJ databases">
        <title>Whole genome sequencing of Histamine producing bacteria.</title>
        <authorList>
            <person name="Butler K."/>
        </authorList>
    </citation>
    <scope>NUCLEOTIDE SEQUENCE [LARGE SCALE GENOMIC DNA]</scope>
    <source>
        <strain evidence="1 2">DSM 16190</strain>
    </source>
</reference>
<dbReference type="GO" id="GO:0003677">
    <property type="term" value="F:DNA binding"/>
    <property type="evidence" value="ECO:0007669"/>
    <property type="project" value="InterPro"/>
</dbReference>
<keyword evidence="1" id="KW-0251">Elongation factor</keyword>
<name>A0A2T3MWW5_9GAMM</name>
<evidence type="ECO:0000313" key="2">
    <source>
        <dbReference type="Proteomes" id="UP000240904"/>
    </source>
</evidence>
<accession>A0A2T3MWW5</accession>